<organism evidence="2 3">
    <name type="scientific">Lactobacillus amylovorus subsp. animalium DSM 16698</name>
    <dbReference type="NCBI Taxonomy" id="695563"/>
    <lineage>
        <taxon>Bacteria</taxon>
        <taxon>Bacillati</taxon>
        <taxon>Bacillota</taxon>
        <taxon>Bacilli</taxon>
        <taxon>Lactobacillales</taxon>
        <taxon>Lactobacillaceae</taxon>
        <taxon>Lactobacillus</taxon>
        <taxon>Lactobacillus amylovorus subsp. animalium</taxon>
    </lineage>
</organism>
<dbReference type="Pfam" id="PF07693">
    <property type="entry name" value="KAP_NTPase"/>
    <property type="match status" value="1"/>
</dbReference>
<dbReference type="Gene3D" id="3.40.50.300">
    <property type="entry name" value="P-loop containing nucleotide triphosphate hydrolases"/>
    <property type="match status" value="1"/>
</dbReference>
<dbReference type="RefSeq" id="WP_056985681.1">
    <property type="nucleotide sequence ID" value="NZ_JQBQ01000037.1"/>
</dbReference>
<evidence type="ECO:0000259" key="1">
    <source>
        <dbReference type="Pfam" id="PF07693"/>
    </source>
</evidence>
<gene>
    <name evidence="2" type="ORF">IV44_GL001118</name>
</gene>
<evidence type="ECO:0000313" key="3">
    <source>
        <dbReference type="Proteomes" id="UP000051529"/>
    </source>
</evidence>
<evidence type="ECO:0000313" key="2">
    <source>
        <dbReference type="EMBL" id="KRN89194.1"/>
    </source>
</evidence>
<sequence>MKSLELLPTDENILDTLYQDAFGRNTEIASFLNILTNIEGHFVISIDGKWGTGKTFFVKQCEMILDTINDSSKLISENKEKILHLSFLNGSPLTKKLKNQNCIYFDAWANDGYENPILAILNTLVNKASFIDRLSAIDKKDLIDAVVEMGKNYFSNKLGTSIDPIIKALKQPGKEETKAQISLHKYIEKIISNFTQDDHRLIIFVDELDRCKPSFAVKLLEQIKHYFLLQNVTFVFSTNILELSKTISKFYGNDFQGDKYLNRFFDLFLTLMPIDIEKYYQYLSSQDSLAIYERNKLKVIKFLNMSMRDVGKFVTNNELIDYKNIKYDYLGQADEAILLHIEWLVIPFMIGLTVTNKEDEFNLIEGRNYELFKKFVIDADTFWSLLNMGGVHQQLNLLCDVDESLESDDVDQYKDKIVHTIYTKLFENPVSVTQVHSMSDKFWYDIKRIMDSVLHSHLK</sequence>
<accession>A0A0R2KRM1</accession>
<dbReference type="SUPFAM" id="SSF52540">
    <property type="entry name" value="P-loop containing nucleoside triphosphate hydrolases"/>
    <property type="match status" value="1"/>
</dbReference>
<dbReference type="InterPro" id="IPR027417">
    <property type="entry name" value="P-loop_NTPase"/>
</dbReference>
<comment type="caution">
    <text evidence="2">The sequence shown here is derived from an EMBL/GenBank/DDBJ whole genome shotgun (WGS) entry which is preliminary data.</text>
</comment>
<proteinExistence type="predicted"/>
<dbReference type="InterPro" id="IPR011646">
    <property type="entry name" value="KAP_P-loop"/>
</dbReference>
<reference evidence="2 3" key="1">
    <citation type="journal article" date="2015" name="Genome Announc.">
        <title>Expanding the biotechnology potential of lactobacilli through comparative genomics of 213 strains and associated genera.</title>
        <authorList>
            <person name="Sun Z."/>
            <person name="Harris H.M."/>
            <person name="McCann A."/>
            <person name="Guo C."/>
            <person name="Argimon S."/>
            <person name="Zhang W."/>
            <person name="Yang X."/>
            <person name="Jeffery I.B."/>
            <person name="Cooney J.C."/>
            <person name="Kagawa T.F."/>
            <person name="Liu W."/>
            <person name="Song Y."/>
            <person name="Salvetti E."/>
            <person name="Wrobel A."/>
            <person name="Rasinkangas P."/>
            <person name="Parkhill J."/>
            <person name="Rea M.C."/>
            <person name="O'Sullivan O."/>
            <person name="Ritari J."/>
            <person name="Douillard F.P."/>
            <person name="Paul Ross R."/>
            <person name="Yang R."/>
            <person name="Briner A.E."/>
            <person name="Felis G.E."/>
            <person name="de Vos W.M."/>
            <person name="Barrangou R."/>
            <person name="Klaenhammer T.R."/>
            <person name="Caufield P.W."/>
            <person name="Cui Y."/>
            <person name="Zhang H."/>
            <person name="O'Toole P.W."/>
        </authorList>
    </citation>
    <scope>NUCLEOTIDE SEQUENCE [LARGE SCALE GENOMIC DNA]</scope>
    <source>
        <strain evidence="2 3">DSM 16698</strain>
    </source>
</reference>
<dbReference type="AlphaFoldDB" id="A0A0R2KRM1"/>
<feature type="domain" description="KAP NTPase" evidence="1">
    <location>
        <begin position="25"/>
        <end position="314"/>
    </location>
</feature>
<dbReference type="PATRIC" id="fig|695563.3.peg.1171"/>
<dbReference type="EMBL" id="JQBQ01000037">
    <property type="protein sequence ID" value="KRN89194.1"/>
    <property type="molecule type" value="Genomic_DNA"/>
</dbReference>
<dbReference type="Proteomes" id="UP000051529">
    <property type="component" value="Unassembled WGS sequence"/>
</dbReference>
<name>A0A0R2KRM1_LACAM</name>
<protein>
    <recommendedName>
        <fullName evidence="1">KAP NTPase domain-containing protein</fullName>
    </recommendedName>
</protein>